<evidence type="ECO:0000313" key="2">
    <source>
        <dbReference type="Proteomes" id="UP000002748"/>
    </source>
</evidence>
<dbReference type="VEuPathDB" id="FungiDB:A1Q1_01621"/>
<organism evidence="1 2">
    <name type="scientific">Trichosporon asahii var. asahii (strain ATCC 90039 / CBS 2479 / JCM 2466 / KCTC 7840 / NBRC 103889/ NCYC 2677 / UAMH 7654)</name>
    <name type="common">Yeast</name>
    <dbReference type="NCBI Taxonomy" id="1186058"/>
    <lineage>
        <taxon>Eukaryota</taxon>
        <taxon>Fungi</taxon>
        <taxon>Dikarya</taxon>
        <taxon>Basidiomycota</taxon>
        <taxon>Agaricomycotina</taxon>
        <taxon>Tremellomycetes</taxon>
        <taxon>Trichosporonales</taxon>
        <taxon>Trichosporonaceae</taxon>
        <taxon>Trichosporon</taxon>
    </lineage>
</organism>
<dbReference type="EMBL" id="ALBS01000175">
    <property type="protein sequence ID" value="EJT49263.1"/>
    <property type="molecule type" value="Genomic_DNA"/>
</dbReference>
<gene>
    <name evidence="1" type="ORF">A1Q1_01621</name>
</gene>
<dbReference type="RefSeq" id="XP_014180135.1">
    <property type="nucleotide sequence ID" value="XM_014324660.1"/>
</dbReference>
<dbReference type="KEGG" id="tasa:A1Q1_01621"/>
<sequence length="314" mass="34293">MGLQDNEAERKERLPHLLEASLGCAHVLQRAHPTIAHGRGDVNSTLQLLSSAATVLVLAELEAPGNIGKVLGQMPKEAASVQLDIFAHLLYSSLSLNLGRDRSNIAALFPIAARATALSLFGAGDLLTVHDPNGDGAHLASIVFIVARLVLLSGIPQAEEEIASFETLELFWRRVWPEWERVLALSLRETCINSPLRAVLHSVLLDMVIFVGSMRPTLLIEPAGAIVRGLRSLEEWQSSTGINNSSSKLPKAIKAIETAQLSYGADTDRPKRATTIKQVWNDMLATEKIVSLRAEAEREREKQKHAYKTLARGV</sequence>
<dbReference type="HOGENOM" id="CLU_886198_0_0_1"/>
<name>J5QV35_TRIAS</name>
<dbReference type="OrthoDB" id="6270916at2759"/>
<accession>J5QV35</accession>
<proteinExistence type="predicted"/>
<dbReference type="Proteomes" id="UP000002748">
    <property type="component" value="Unassembled WGS sequence"/>
</dbReference>
<protein>
    <submittedName>
        <fullName evidence="1">Uncharacterized protein</fullName>
    </submittedName>
</protein>
<dbReference type="AlphaFoldDB" id="J5QV35"/>
<reference evidence="1 2" key="1">
    <citation type="journal article" date="2012" name="Eukaryot. Cell">
        <title>Draft genome sequence of CBS 2479, the standard type strain of Trichosporon asahii.</title>
        <authorList>
            <person name="Yang R.Y."/>
            <person name="Li H.T."/>
            <person name="Zhu H."/>
            <person name="Zhou G.P."/>
            <person name="Wang M."/>
            <person name="Wang L."/>
        </authorList>
    </citation>
    <scope>NUCLEOTIDE SEQUENCE [LARGE SCALE GENOMIC DNA]</scope>
    <source>
        <strain evidence="2">ATCC 90039 / CBS 2479 / JCM 2466 / KCTC 7840 / NCYC 2677 / UAMH 7654</strain>
    </source>
</reference>
<comment type="caution">
    <text evidence="1">The sequence shown here is derived from an EMBL/GenBank/DDBJ whole genome shotgun (WGS) entry which is preliminary data.</text>
</comment>
<dbReference type="GeneID" id="25985135"/>
<evidence type="ECO:0000313" key="1">
    <source>
        <dbReference type="EMBL" id="EJT49263.1"/>
    </source>
</evidence>